<feature type="transmembrane region" description="Helical" evidence="2">
    <location>
        <begin position="276"/>
        <end position="293"/>
    </location>
</feature>
<evidence type="ECO:0000256" key="1">
    <source>
        <dbReference type="SAM" id="MobiDB-lite"/>
    </source>
</evidence>
<dbReference type="AlphaFoldDB" id="A0A212J5A1"/>
<name>A0A212J5A1_9BACT</name>
<dbReference type="RefSeq" id="WP_296939035.1">
    <property type="nucleotide sequence ID" value="NZ_LT599032.1"/>
</dbReference>
<sequence length="297" mass="33497">MERLKAILADKILDISSASGDEVKAKIDKMQRFRDFANACQTLMKRYPAIEDELIKMVENGDFDTKVASSRVDTIIRLTDTEAAQAGRIIIPQIPEPENTENNPGEILITEEDKTADIPEGNKTESQYTSVDDIPMEIVLPEEEQVLPSEGIDDEELQSSPEEDTENYVPFEDINSGEESGEAGISLESEENYVSELHPDSETEPDTITEAIIESEQKEVKTETYEEEIEDGLSEEELAARRKIIIKRVIQVAGLVAIVVALIFIVKFVMHHWQTILIIIGVLAVLAILFFWFKRKR</sequence>
<keyword evidence="2" id="KW-1133">Transmembrane helix</keyword>
<feature type="transmembrane region" description="Helical" evidence="2">
    <location>
        <begin position="249"/>
        <end position="270"/>
    </location>
</feature>
<feature type="region of interest" description="Disordered" evidence="1">
    <location>
        <begin position="145"/>
        <end position="183"/>
    </location>
</feature>
<proteinExistence type="predicted"/>
<organism evidence="3">
    <name type="scientific">uncultured Dysgonomonas sp</name>
    <dbReference type="NCBI Taxonomy" id="206096"/>
    <lineage>
        <taxon>Bacteria</taxon>
        <taxon>Pseudomonadati</taxon>
        <taxon>Bacteroidota</taxon>
        <taxon>Bacteroidia</taxon>
        <taxon>Bacteroidales</taxon>
        <taxon>Dysgonomonadaceae</taxon>
        <taxon>Dysgonomonas</taxon>
        <taxon>environmental samples</taxon>
    </lineage>
</organism>
<evidence type="ECO:0000313" key="3">
    <source>
        <dbReference type="EMBL" id="SBV94630.1"/>
    </source>
</evidence>
<feature type="compositionally biased region" description="Acidic residues" evidence="1">
    <location>
        <begin position="145"/>
        <end position="166"/>
    </location>
</feature>
<keyword evidence="2" id="KW-0812">Transmembrane</keyword>
<protein>
    <submittedName>
        <fullName evidence="3">Uncharacterized protein</fullName>
    </submittedName>
</protein>
<evidence type="ECO:0000256" key="2">
    <source>
        <dbReference type="SAM" id="Phobius"/>
    </source>
</evidence>
<gene>
    <name evidence="3" type="ORF">KL86DYS1_11184</name>
</gene>
<reference evidence="3" key="1">
    <citation type="submission" date="2016-04" db="EMBL/GenBank/DDBJ databases">
        <authorList>
            <person name="Evans L.H."/>
            <person name="Alamgir A."/>
            <person name="Owens N."/>
            <person name="Weber N.D."/>
            <person name="Virtaneva K."/>
            <person name="Barbian K."/>
            <person name="Babar A."/>
            <person name="Rosenke K."/>
        </authorList>
    </citation>
    <scope>NUCLEOTIDE SEQUENCE</scope>
    <source>
        <strain evidence="3">86-1</strain>
    </source>
</reference>
<accession>A0A212J5A1</accession>
<keyword evidence="2" id="KW-0472">Membrane</keyword>
<dbReference type="EMBL" id="FLUM01000001">
    <property type="protein sequence ID" value="SBV94630.1"/>
    <property type="molecule type" value="Genomic_DNA"/>
</dbReference>